<evidence type="ECO:0000313" key="1">
    <source>
        <dbReference type="EMBL" id="OQD58681.1"/>
    </source>
</evidence>
<dbReference type="Proteomes" id="UP000191661">
    <property type="component" value="Unassembled WGS sequence"/>
</dbReference>
<dbReference type="AlphaFoldDB" id="A0A1V6N1X5"/>
<keyword evidence="2" id="KW-1185">Reference proteome</keyword>
<proteinExistence type="predicted"/>
<name>A0A1V6N1X5_METAZ</name>
<accession>A0A1V6N1X5</accession>
<dbReference type="RefSeq" id="WP_080460383.1">
    <property type="nucleotide sequence ID" value="NZ_JXMW01000010.1"/>
</dbReference>
<organism evidence="1 2">
    <name type="scientific">Methanobrevibacter arboriphilus JCM 13429 = DSM 1125</name>
    <dbReference type="NCBI Taxonomy" id="1300164"/>
    <lineage>
        <taxon>Archaea</taxon>
        <taxon>Methanobacteriati</taxon>
        <taxon>Methanobacteriota</taxon>
        <taxon>Methanomada group</taxon>
        <taxon>Methanobacteria</taxon>
        <taxon>Methanobacteriales</taxon>
        <taxon>Methanobacteriaceae</taxon>
        <taxon>Methanobrevibacter</taxon>
    </lineage>
</organism>
<protein>
    <submittedName>
        <fullName evidence="1">Uncharacterized protein</fullName>
    </submittedName>
</protein>
<evidence type="ECO:0000313" key="2">
    <source>
        <dbReference type="Proteomes" id="UP000191661"/>
    </source>
</evidence>
<reference evidence="1 2" key="1">
    <citation type="submission" date="2014-12" db="EMBL/GenBank/DDBJ databases">
        <title>Genome sequence of Methanobrevibacter arboriphilicus DH1, DSM1125.</title>
        <authorList>
            <person name="Poehlein A."/>
            <person name="Thauer R.K."/>
            <person name="Seedorf H."/>
            <person name="Daniel R."/>
        </authorList>
    </citation>
    <scope>NUCLEOTIDE SEQUENCE [LARGE SCALE GENOMIC DNA]</scope>
    <source>
        <strain evidence="1 2">DH1</strain>
    </source>
</reference>
<comment type="caution">
    <text evidence="1">The sequence shown here is derived from an EMBL/GenBank/DDBJ whole genome shotgun (WGS) entry which is preliminary data.</text>
</comment>
<sequence length="133" mass="15801">MKYIDILDTKKNDLEQEIYFFKHNGENFVKHTSIYKVDTPKNIWINYDDIILDESKGVLDTISKNLGLGIVSLRRDVCDIYPPSFYIKADPSLNAKDRIKLYDIISDKLYAIFQKEDKLDYLKKFFFKLDFKI</sequence>
<gene>
    <name evidence="1" type="ORF">MBBAR_10c00220</name>
</gene>
<dbReference type="EMBL" id="JXMW01000010">
    <property type="protein sequence ID" value="OQD58681.1"/>
    <property type="molecule type" value="Genomic_DNA"/>
</dbReference>